<dbReference type="Pfam" id="PF13561">
    <property type="entry name" value="adh_short_C2"/>
    <property type="match status" value="1"/>
</dbReference>
<dbReference type="InterPro" id="IPR002347">
    <property type="entry name" value="SDR_fam"/>
</dbReference>
<reference evidence="1" key="1">
    <citation type="submission" date="2020-05" db="EMBL/GenBank/DDBJ databases">
        <authorList>
            <person name="Chiriac C."/>
            <person name="Salcher M."/>
            <person name="Ghai R."/>
            <person name="Kavagutti S V."/>
        </authorList>
    </citation>
    <scope>NUCLEOTIDE SEQUENCE</scope>
</reference>
<dbReference type="Gene3D" id="3.40.50.720">
    <property type="entry name" value="NAD(P)-binding Rossmann-like Domain"/>
    <property type="match status" value="1"/>
</dbReference>
<name>A0A6J5YCJ0_9ZZZZ</name>
<dbReference type="PRINTS" id="PR00081">
    <property type="entry name" value="GDHRDH"/>
</dbReference>
<dbReference type="PANTHER" id="PTHR43975:SF2">
    <property type="entry name" value="EG:BACR7A4.14 PROTEIN-RELATED"/>
    <property type="match status" value="1"/>
</dbReference>
<dbReference type="EMBL" id="CAEMXZ010000085">
    <property type="protein sequence ID" value="CAB4323924.1"/>
    <property type="molecule type" value="Genomic_DNA"/>
</dbReference>
<organism evidence="1">
    <name type="scientific">freshwater metagenome</name>
    <dbReference type="NCBI Taxonomy" id="449393"/>
    <lineage>
        <taxon>unclassified sequences</taxon>
        <taxon>metagenomes</taxon>
        <taxon>ecological metagenomes</taxon>
    </lineage>
</organism>
<dbReference type="PANTHER" id="PTHR43975">
    <property type="entry name" value="ZGC:101858"/>
    <property type="match status" value="1"/>
</dbReference>
<gene>
    <name evidence="1" type="ORF">UFOPK1392_01686</name>
</gene>
<sequence>MSTIAITGAASGIGAATTARLRNEGHTVIGVDLRDTAVIADLATAEGRQSAVAGVLDACGGVLDGLVTCAGLSGYPGRPGSLLASLNYFGTIEVMEGLRPALARSTNGPSAGAISSNSTTTAPNYSMELVEALLAGDEAAACAVADTIDSLVVYAPTKLAVARWVRHSAISPEWAGAGIRLNAVAPGMIATPMIDEGNSDEFIAKQLEMFKQTIALGRAGRPEEIAALIGLLLSADGGFFCGSVLFCDGGTDALLRADDWPARWNL</sequence>
<protein>
    <submittedName>
        <fullName evidence="1">Unannotated protein</fullName>
    </submittedName>
</protein>
<accession>A0A6J5YCJ0</accession>
<dbReference type="InterPro" id="IPR036291">
    <property type="entry name" value="NAD(P)-bd_dom_sf"/>
</dbReference>
<evidence type="ECO:0000313" key="1">
    <source>
        <dbReference type="EMBL" id="CAB4323924.1"/>
    </source>
</evidence>
<dbReference type="AlphaFoldDB" id="A0A6J5YCJ0"/>
<dbReference type="SUPFAM" id="SSF51735">
    <property type="entry name" value="NAD(P)-binding Rossmann-fold domains"/>
    <property type="match status" value="1"/>
</dbReference>
<proteinExistence type="predicted"/>